<reference evidence="3 4" key="1">
    <citation type="submission" date="2016-03" db="EMBL/GenBank/DDBJ databases">
        <authorList>
            <person name="Ploux O."/>
        </authorList>
    </citation>
    <scope>NUCLEOTIDE SEQUENCE [LARGE SCALE GENOMIC DNA]</scope>
    <source>
        <strain evidence="3 4">UAMH 11012</strain>
    </source>
</reference>
<evidence type="ECO:0000256" key="2">
    <source>
        <dbReference type="SAM" id="Phobius"/>
    </source>
</evidence>
<evidence type="ECO:0000256" key="1">
    <source>
        <dbReference type="SAM" id="MobiDB-lite"/>
    </source>
</evidence>
<sequence length="182" mass="18747">MSPAPPRSHVRGAERATSDSSLLISTSTSTTSQSLSTTQTQKSLITTPPILELEQKDSPYVVITVTNGAGIHITTVLLGDSYPTTFSKTAIGGGSGSSHPGISTGSIVGIAVGLSLGFLAFFAVMYIYFLRFRQARRLRRKRRRRKSNGGGSKRGKIPAAPPGGGGGGPGPPPPPPPAPPAG</sequence>
<proteinExistence type="predicted"/>
<feature type="compositionally biased region" description="Basic residues" evidence="1">
    <location>
        <begin position="138"/>
        <end position="147"/>
    </location>
</feature>
<keyword evidence="2" id="KW-1133">Transmembrane helix</keyword>
<protein>
    <submittedName>
        <fullName evidence="3">Uncharacterized protein</fullName>
    </submittedName>
</protein>
<dbReference type="STRING" id="576137.A0A1L7WVX8"/>
<feature type="compositionally biased region" description="Low complexity" evidence="1">
    <location>
        <begin position="18"/>
        <end position="40"/>
    </location>
</feature>
<gene>
    <name evidence="3" type="ORF">PAC_06808</name>
</gene>
<evidence type="ECO:0000313" key="4">
    <source>
        <dbReference type="Proteomes" id="UP000184330"/>
    </source>
</evidence>
<feature type="region of interest" description="Disordered" evidence="1">
    <location>
        <begin position="1"/>
        <end position="40"/>
    </location>
</feature>
<name>A0A1L7WVX8_9HELO</name>
<feature type="region of interest" description="Disordered" evidence="1">
    <location>
        <begin position="138"/>
        <end position="182"/>
    </location>
</feature>
<keyword evidence="2" id="KW-0472">Membrane</keyword>
<dbReference type="AlphaFoldDB" id="A0A1L7WVX8"/>
<organism evidence="3 4">
    <name type="scientific">Phialocephala subalpina</name>
    <dbReference type="NCBI Taxonomy" id="576137"/>
    <lineage>
        <taxon>Eukaryota</taxon>
        <taxon>Fungi</taxon>
        <taxon>Dikarya</taxon>
        <taxon>Ascomycota</taxon>
        <taxon>Pezizomycotina</taxon>
        <taxon>Leotiomycetes</taxon>
        <taxon>Helotiales</taxon>
        <taxon>Mollisiaceae</taxon>
        <taxon>Phialocephala</taxon>
        <taxon>Phialocephala fortinii species complex</taxon>
    </lineage>
</organism>
<accession>A0A1L7WVX8</accession>
<feature type="transmembrane region" description="Helical" evidence="2">
    <location>
        <begin position="107"/>
        <end position="130"/>
    </location>
</feature>
<keyword evidence="4" id="KW-1185">Reference proteome</keyword>
<dbReference type="EMBL" id="FJOG01000009">
    <property type="protein sequence ID" value="CZR56919.1"/>
    <property type="molecule type" value="Genomic_DNA"/>
</dbReference>
<keyword evidence="2" id="KW-0812">Transmembrane</keyword>
<dbReference type="OrthoDB" id="3564457at2759"/>
<feature type="compositionally biased region" description="Pro residues" evidence="1">
    <location>
        <begin position="169"/>
        <end position="182"/>
    </location>
</feature>
<dbReference type="Proteomes" id="UP000184330">
    <property type="component" value="Unassembled WGS sequence"/>
</dbReference>
<evidence type="ECO:0000313" key="3">
    <source>
        <dbReference type="EMBL" id="CZR56919.1"/>
    </source>
</evidence>